<sequence>MSTLDPRQNVPKVSTFPKGITSNEWPCRSRRSLKASRPANGLFFRQDKWPHCYQTPRWRVHRTKTPAHNSPTSLEINVSVFGLSQIALTISLESSSEVLLVLREVAKMPQPSHTGRTNFMEVDRSTDSRIPNKAQELMQLPQFEFYTCLMP</sequence>
<dbReference type="AlphaFoldDB" id="A0AAP0K2Q8"/>
<reference evidence="1 2" key="1">
    <citation type="submission" date="2024-01" db="EMBL/GenBank/DDBJ databases">
        <title>Genome assemblies of Stephania.</title>
        <authorList>
            <person name="Yang L."/>
        </authorList>
    </citation>
    <scope>NUCLEOTIDE SEQUENCE [LARGE SCALE GENOMIC DNA]</scope>
    <source>
        <strain evidence="1">QJT</strain>
        <tissue evidence="1">Leaf</tissue>
    </source>
</reference>
<gene>
    <name evidence="1" type="ORF">Sjap_004650</name>
</gene>
<organism evidence="1 2">
    <name type="scientific">Stephania japonica</name>
    <dbReference type="NCBI Taxonomy" id="461633"/>
    <lineage>
        <taxon>Eukaryota</taxon>
        <taxon>Viridiplantae</taxon>
        <taxon>Streptophyta</taxon>
        <taxon>Embryophyta</taxon>
        <taxon>Tracheophyta</taxon>
        <taxon>Spermatophyta</taxon>
        <taxon>Magnoliopsida</taxon>
        <taxon>Ranunculales</taxon>
        <taxon>Menispermaceae</taxon>
        <taxon>Menispermoideae</taxon>
        <taxon>Cissampelideae</taxon>
        <taxon>Stephania</taxon>
    </lineage>
</organism>
<dbReference type="EMBL" id="JBBNAE010000002">
    <property type="protein sequence ID" value="KAK9144747.1"/>
    <property type="molecule type" value="Genomic_DNA"/>
</dbReference>
<protein>
    <submittedName>
        <fullName evidence="1">Uncharacterized protein</fullName>
    </submittedName>
</protein>
<evidence type="ECO:0000313" key="1">
    <source>
        <dbReference type="EMBL" id="KAK9144747.1"/>
    </source>
</evidence>
<accession>A0AAP0K2Q8</accession>
<comment type="caution">
    <text evidence="1">The sequence shown here is derived from an EMBL/GenBank/DDBJ whole genome shotgun (WGS) entry which is preliminary data.</text>
</comment>
<proteinExistence type="predicted"/>
<name>A0AAP0K2Q8_9MAGN</name>
<evidence type="ECO:0000313" key="2">
    <source>
        <dbReference type="Proteomes" id="UP001417504"/>
    </source>
</evidence>
<dbReference type="Proteomes" id="UP001417504">
    <property type="component" value="Unassembled WGS sequence"/>
</dbReference>
<keyword evidence="2" id="KW-1185">Reference proteome</keyword>